<proteinExistence type="predicted"/>
<comment type="caution">
    <text evidence="2">The sequence shown here is derived from an EMBL/GenBank/DDBJ whole genome shotgun (WGS) entry which is preliminary data.</text>
</comment>
<reference evidence="2" key="1">
    <citation type="submission" date="2020-04" db="EMBL/GenBank/DDBJ databases">
        <authorList>
            <person name="Zhang T."/>
        </authorList>
    </citation>
    <scope>NUCLEOTIDE SEQUENCE</scope>
    <source>
        <strain evidence="2">HKST-UBA15</strain>
    </source>
</reference>
<feature type="transmembrane region" description="Helical" evidence="1">
    <location>
        <begin position="16"/>
        <end position="36"/>
    </location>
</feature>
<dbReference type="Proteomes" id="UP000745577">
    <property type="component" value="Unassembled WGS sequence"/>
</dbReference>
<evidence type="ECO:0000313" key="3">
    <source>
        <dbReference type="Proteomes" id="UP000745577"/>
    </source>
</evidence>
<organism evidence="2 3">
    <name type="scientific">Candidatus Dojkabacteria bacterium</name>
    <dbReference type="NCBI Taxonomy" id="2099670"/>
    <lineage>
        <taxon>Bacteria</taxon>
        <taxon>Candidatus Dojkabacteria</taxon>
    </lineage>
</organism>
<sequence>MKDIIIKRERLSNSKILIYTSISLILVFFGLQLFVLTTVGAQGEKVNQVKDEQNRLRIENEIKQAEILKLQSRKEILTSIENLDMKESEVVMIDGSTKIAENSNL</sequence>
<accession>A0A955L0W1</accession>
<dbReference type="AlphaFoldDB" id="A0A955L0W1"/>
<evidence type="ECO:0000256" key="1">
    <source>
        <dbReference type="SAM" id="Phobius"/>
    </source>
</evidence>
<evidence type="ECO:0000313" key="2">
    <source>
        <dbReference type="EMBL" id="MCA9379685.1"/>
    </source>
</evidence>
<protein>
    <submittedName>
        <fullName evidence="2">Uncharacterized protein</fullName>
    </submittedName>
</protein>
<gene>
    <name evidence="2" type="ORF">KC675_00745</name>
</gene>
<keyword evidence="1" id="KW-0472">Membrane</keyword>
<reference evidence="2" key="2">
    <citation type="journal article" date="2021" name="Microbiome">
        <title>Successional dynamics and alternative stable states in a saline activated sludge microbial community over 9 years.</title>
        <authorList>
            <person name="Wang Y."/>
            <person name="Ye J."/>
            <person name="Ju F."/>
            <person name="Liu L."/>
            <person name="Boyd J.A."/>
            <person name="Deng Y."/>
            <person name="Parks D.H."/>
            <person name="Jiang X."/>
            <person name="Yin X."/>
            <person name="Woodcroft B.J."/>
            <person name="Tyson G.W."/>
            <person name="Hugenholtz P."/>
            <person name="Polz M.F."/>
            <person name="Zhang T."/>
        </authorList>
    </citation>
    <scope>NUCLEOTIDE SEQUENCE</scope>
    <source>
        <strain evidence="2">HKST-UBA15</strain>
    </source>
</reference>
<dbReference type="EMBL" id="JAGQLL010000006">
    <property type="protein sequence ID" value="MCA9379685.1"/>
    <property type="molecule type" value="Genomic_DNA"/>
</dbReference>
<name>A0A955L0W1_9BACT</name>
<keyword evidence="1" id="KW-0812">Transmembrane</keyword>
<keyword evidence="1" id="KW-1133">Transmembrane helix</keyword>